<dbReference type="InterPro" id="IPR026749">
    <property type="entry name" value="Tmem135"/>
</dbReference>
<evidence type="ECO:0008006" key="4">
    <source>
        <dbReference type="Google" id="ProtNLM"/>
    </source>
</evidence>
<feature type="transmembrane region" description="Helical" evidence="1">
    <location>
        <begin position="146"/>
        <end position="163"/>
    </location>
</feature>
<evidence type="ECO:0000313" key="3">
    <source>
        <dbReference type="Proteomes" id="UP001162131"/>
    </source>
</evidence>
<gene>
    <name evidence="2" type="ORF">BSTOLATCC_MIC50926</name>
</gene>
<keyword evidence="3" id="KW-1185">Reference proteome</keyword>
<keyword evidence="1" id="KW-0812">Transmembrane</keyword>
<name>A0AAU9JSV3_9CILI</name>
<dbReference type="PANTHER" id="PTHR12459:SF15">
    <property type="entry name" value="TRANSMEMBRANE PROTEIN 135"/>
    <property type="match status" value="1"/>
</dbReference>
<evidence type="ECO:0000256" key="1">
    <source>
        <dbReference type="SAM" id="Phobius"/>
    </source>
</evidence>
<dbReference type="AlphaFoldDB" id="A0AAU9JSV3"/>
<sequence length="206" mass="23598">MADEKLCKHKESCVKNACKGLVVSFLQSLAAKSAFHIVFQFLLKRGYKNPVQCLLKLISLDTLKFVGFASLMNFLYKATLCAMRNYRKKEDGLNHIVAGAVGGLSIAFEDQERRETWALYFFARFIDVSLRKGAKKYLPNTNVNNIEMYLFMIMIVFNVYCYGKEKDILVKSYYNFLKSVFSPSKAEQSVMNAWSAESAIRMPLNK</sequence>
<dbReference type="Pfam" id="PF02466">
    <property type="entry name" value="Tim17"/>
    <property type="match status" value="1"/>
</dbReference>
<feature type="transmembrane region" description="Helical" evidence="1">
    <location>
        <begin position="63"/>
        <end position="80"/>
    </location>
</feature>
<dbReference type="Proteomes" id="UP001162131">
    <property type="component" value="Unassembled WGS sequence"/>
</dbReference>
<reference evidence="2" key="1">
    <citation type="submission" date="2021-09" db="EMBL/GenBank/DDBJ databases">
        <authorList>
            <consortium name="AG Swart"/>
            <person name="Singh M."/>
            <person name="Singh A."/>
            <person name="Seah K."/>
            <person name="Emmerich C."/>
        </authorList>
    </citation>
    <scope>NUCLEOTIDE SEQUENCE</scope>
    <source>
        <strain evidence="2">ATCC30299</strain>
    </source>
</reference>
<keyword evidence="1" id="KW-1133">Transmembrane helix</keyword>
<dbReference type="PANTHER" id="PTHR12459">
    <property type="entry name" value="TRANSMEMBRANE PROTEIN 135-RELATED"/>
    <property type="match status" value="1"/>
</dbReference>
<accession>A0AAU9JSV3</accession>
<organism evidence="2 3">
    <name type="scientific">Blepharisma stoltei</name>
    <dbReference type="NCBI Taxonomy" id="1481888"/>
    <lineage>
        <taxon>Eukaryota</taxon>
        <taxon>Sar</taxon>
        <taxon>Alveolata</taxon>
        <taxon>Ciliophora</taxon>
        <taxon>Postciliodesmatophora</taxon>
        <taxon>Heterotrichea</taxon>
        <taxon>Heterotrichida</taxon>
        <taxon>Blepharismidae</taxon>
        <taxon>Blepharisma</taxon>
    </lineage>
</organism>
<evidence type="ECO:0000313" key="2">
    <source>
        <dbReference type="EMBL" id="CAG9330333.1"/>
    </source>
</evidence>
<protein>
    <recommendedName>
        <fullName evidence="4">Peroxisomal membrane protein 4</fullName>
    </recommendedName>
</protein>
<dbReference type="EMBL" id="CAJZBQ010000051">
    <property type="protein sequence ID" value="CAG9330333.1"/>
    <property type="molecule type" value="Genomic_DNA"/>
</dbReference>
<comment type="caution">
    <text evidence="2">The sequence shown here is derived from an EMBL/GenBank/DDBJ whole genome shotgun (WGS) entry which is preliminary data.</text>
</comment>
<feature type="transmembrane region" description="Helical" evidence="1">
    <location>
        <begin position="21"/>
        <end position="43"/>
    </location>
</feature>
<proteinExistence type="predicted"/>
<keyword evidence="1" id="KW-0472">Membrane</keyword>